<comment type="catalytic activity">
    <reaction evidence="4">
        <text>N(1)-(5-phospho-beta-D-ribosyl)glycinamide + (6R)-10-formyltetrahydrofolate = N(2)-formyl-N(1)-(5-phospho-beta-D-ribosyl)glycinamide + (6S)-5,6,7,8-tetrahydrofolate + H(+)</text>
        <dbReference type="Rhea" id="RHEA:15053"/>
        <dbReference type="ChEBI" id="CHEBI:15378"/>
        <dbReference type="ChEBI" id="CHEBI:57453"/>
        <dbReference type="ChEBI" id="CHEBI:143788"/>
        <dbReference type="ChEBI" id="CHEBI:147286"/>
        <dbReference type="ChEBI" id="CHEBI:195366"/>
        <dbReference type="EC" id="2.1.2.2"/>
    </reaction>
</comment>
<organism evidence="6 7">
    <name type="scientific">Alkaliphilus peptidifermentans DSM 18978</name>
    <dbReference type="NCBI Taxonomy" id="1120976"/>
    <lineage>
        <taxon>Bacteria</taxon>
        <taxon>Bacillati</taxon>
        <taxon>Bacillota</taxon>
        <taxon>Clostridia</taxon>
        <taxon>Peptostreptococcales</taxon>
        <taxon>Natronincolaceae</taxon>
        <taxon>Alkaliphilus</taxon>
    </lineage>
</organism>
<gene>
    <name evidence="4" type="primary">purN</name>
    <name evidence="6" type="ORF">SAMN03080606_02276</name>
</gene>
<dbReference type="GO" id="GO:0004644">
    <property type="term" value="F:phosphoribosylglycinamide formyltransferase activity"/>
    <property type="evidence" value="ECO:0007669"/>
    <property type="project" value="UniProtKB-UniRule"/>
</dbReference>
<keyword evidence="7" id="KW-1185">Reference proteome</keyword>
<evidence type="ECO:0000256" key="1">
    <source>
        <dbReference type="ARBA" id="ARBA00005054"/>
    </source>
</evidence>
<comment type="function">
    <text evidence="4">Catalyzes the transfer of a formyl group from 10-formyltetrahydrofolate to 5-phospho-ribosyl-glycinamide (GAR), producing 5-phospho-ribosyl-N-formylglycinamide (FGAR) and tetrahydrofolate.</text>
</comment>
<evidence type="ECO:0000259" key="5">
    <source>
        <dbReference type="Pfam" id="PF00551"/>
    </source>
</evidence>
<dbReference type="HAMAP" id="MF_01930">
    <property type="entry name" value="PurN"/>
    <property type="match status" value="1"/>
</dbReference>
<comment type="similarity">
    <text evidence="4">Belongs to the GART family.</text>
</comment>
<feature type="binding site" evidence="4">
    <location>
        <position position="67"/>
    </location>
    <ligand>
        <name>(6R)-10-formyltetrahydrofolate</name>
        <dbReference type="ChEBI" id="CHEBI:195366"/>
    </ligand>
</feature>
<dbReference type="InterPro" id="IPR004607">
    <property type="entry name" value="GART"/>
</dbReference>
<evidence type="ECO:0000256" key="4">
    <source>
        <dbReference type="HAMAP-Rule" id="MF_01930"/>
    </source>
</evidence>
<dbReference type="NCBIfam" id="TIGR00639">
    <property type="entry name" value="PurN"/>
    <property type="match status" value="1"/>
</dbReference>
<dbReference type="UniPathway" id="UPA00074">
    <property type="reaction ID" value="UER00126"/>
</dbReference>
<dbReference type="GO" id="GO:0006189">
    <property type="term" value="P:'de novo' IMP biosynthetic process"/>
    <property type="evidence" value="ECO:0007669"/>
    <property type="project" value="UniProtKB-UniRule"/>
</dbReference>
<feature type="binding site" evidence="4">
    <location>
        <position position="109"/>
    </location>
    <ligand>
        <name>(6R)-10-formyltetrahydrofolate</name>
        <dbReference type="ChEBI" id="CHEBI:195366"/>
    </ligand>
</feature>
<comment type="pathway">
    <text evidence="1 4">Purine metabolism; IMP biosynthesis via de novo pathway; N(2)-formyl-N(1)-(5-phospho-D-ribosyl)glycinamide from N(1)-(5-phospho-D-ribosyl)glycinamide (10-formyl THF route): step 1/1.</text>
</comment>
<evidence type="ECO:0000313" key="7">
    <source>
        <dbReference type="Proteomes" id="UP000198636"/>
    </source>
</evidence>
<dbReference type="STRING" id="1120976.SAMN03080606_02276"/>
<dbReference type="Gene3D" id="3.40.50.170">
    <property type="entry name" value="Formyl transferase, N-terminal domain"/>
    <property type="match status" value="1"/>
</dbReference>
<sequence length="211" mass="23769">MSRLKVAVLISGGGTNLQALIDEIEKGYINAEIKLVISSNKNAYGLIRAEKHNIPTIIVDRYNYSNKDKRQKMVLDTLEKNQIDLVVLAGYLEIISNEVIEGFRNRIINIHPSLIPSFSGRGYYGERVHQEAIARGVKVSGATVHFVNEETDGGPIIIQEAISVEYEDNEKTLQMKVLKLEHKILPQAVKLFSEGRIEVVKNRVRIMEGEE</sequence>
<feature type="site" description="Raises pKa of active site His" evidence="4">
    <location>
        <position position="152"/>
    </location>
</feature>
<dbReference type="PANTHER" id="PTHR43369">
    <property type="entry name" value="PHOSPHORIBOSYLGLYCINAMIDE FORMYLTRANSFERASE"/>
    <property type="match status" value="1"/>
</dbReference>
<feature type="domain" description="Formyl transferase N-terminal" evidence="5">
    <location>
        <begin position="5"/>
        <end position="189"/>
    </location>
</feature>
<dbReference type="AlphaFoldDB" id="A0A1G5I9I3"/>
<dbReference type="InterPro" id="IPR036477">
    <property type="entry name" value="Formyl_transf_N_sf"/>
</dbReference>
<dbReference type="OrthoDB" id="9806170at2"/>
<reference evidence="6 7" key="1">
    <citation type="submission" date="2016-10" db="EMBL/GenBank/DDBJ databases">
        <authorList>
            <person name="de Groot N.N."/>
        </authorList>
    </citation>
    <scope>NUCLEOTIDE SEQUENCE [LARGE SCALE GENOMIC DNA]</scope>
    <source>
        <strain evidence="6 7">DSM 18978</strain>
    </source>
</reference>
<dbReference type="SUPFAM" id="SSF53328">
    <property type="entry name" value="Formyltransferase"/>
    <property type="match status" value="1"/>
</dbReference>
<evidence type="ECO:0000256" key="3">
    <source>
        <dbReference type="ARBA" id="ARBA00022755"/>
    </source>
</evidence>
<dbReference type="CDD" id="cd08645">
    <property type="entry name" value="FMT_core_GART"/>
    <property type="match status" value="1"/>
</dbReference>
<feature type="binding site" evidence="4">
    <location>
        <begin position="14"/>
        <end position="16"/>
    </location>
    <ligand>
        <name>N(1)-(5-phospho-beta-D-ribosyl)glycinamide</name>
        <dbReference type="ChEBI" id="CHEBI:143788"/>
    </ligand>
</feature>
<keyword evidence="2 4" id="KW-0808">Transferase</keyword>
<dbReference type="Pfam" id="PF00551">
    <property type="entry name" value="Formyl_trans_N"/>
    <property type="match status" value="1"/>
</dbReference>
<dbReference type="EC" id="2.1.2.2" evidence="4"/>
<dbReference type="EMBL" id="FMUS01000014">
    <property type="protein sequence ID" value="SCY72411.1"/>
    <property type="molecule type" value="Genomic_DNA"/>
</dbReference>
<evidence type="ECO:0000313" key="6">
    <source>
        <dbReference type="EMBL" id="SCY72411.1"/>
    </source>
</evidence>
<feature type="active site" description="Proton donor" evidence="4">
    <location>
        <position position="111"/>
    </location>
</feature>
<dbReference type="GO" id="GO:0005737">
    <property type="term" value="C:cytoplasm"/>
    <property type="evidence" value="ECO:0007669"/>
    <property type="project" value="TreeGrafter"/>
</dbReference>
<accession>A0A1G5I9I3</accession>
<keyword evidence="3 4" id="KW-0658">Purine biosynthesis</keyword>
<dbReference type="PANTHER" id="PTHR43369:SF2">
    <property type="entry name" value="PHOSPHORIBOSYLGLYCINAMIDE FORMYLTRANSFERASE"/>
    <property type="match status" value="1"/>
</dbReference>
<name>A0A1G5I9I3_9FIRM</name>
<dbReference type="Proteomes" id="UP000198636">
    <property type="component" value="Unassembled WGS sequence"/>
</dbReference>
<protein>
    <recommendedName>
        <fullName evidence="4">Phosphoribosylglycinamide formyltransferase</fullName>
        <ecNumber evidence="4">2.1.2.2</ecNumber>
    </recommendedName>
    <alternativeName>
        <fullName evidence="4">5'-phosphoribosylglycinamide transformylase</fullName>
    </alternativeName>
    <alternativeName>
        <fullName evidence="4">GAR transformylase</fullName>
        <shortName evidence="4">GART</shortName>
    </alternativeName>
</protein>
<dbReference type="InterPro" id="IPR002376">
    <property type="entry name" value="Formyl_transf_N"/>
</dbReference>
<proteinExistence type="inferred from homology"/>
<dbReference type="RefSeq" id="WP_091543399.1">
    <property type="nucleotide sequence ID" value="NZ_FMUS01000014.1"/>
</dbReference>
<comment type="caution">
    <text evidence="4">Lacks conserved residue(s) required for the propagation of feature annotation.</text>
</comment>
<evidence type="ECO:0000256" key="2">
    <source>
        <dbReference type="ARBA" id="ARBA00022679"/>
    </source>
</evidence>